<organism evidence="1 2">
    <name type="scientific">Cucumis sativus</name>
    <name type="common">Cucumber</name>
    <dbReference type="NCBI Taxonomy" id="3659"/>
    <lineage>
        <taxon>Eukaryota</taxon>
        <taxon>Viridiplantae</taxon>
        <taxon>Streptophyta</taxon>
        <taxon>Embryophyta</taxon>
        <taxon>Tracheophyta</taxon>
        <taxon>Spermatophyta</taxon>
        <taxon>Magnoliopsida</taxon>
        <taxon>eudicotyledons</taxon>
        <taxon>Gunneridae</taxon>
        <taxon>Pentapetalae</taxon>
        <taxon>rosids</taxon>
        <taxon>fabids</taxon>
        <taxon>Cucurbitales</taxon>
        <taxon>Cucurbitaceae</taxon>
        <taxon>Benincaseae</taxon>
        <taxon>Cucumis</taxon>
    </lineage>
</organism>
<reference evidence="1 2" key="4">
    <citation type="journal article" date="2011" name="BMC Genomics">
        <title>RNA-Seq improves annotation of protein-coding genes in the cucumber genome.</title>
        <authorList>
            <person name="Li Z."/>
            <person name="Zhang Z."/>
            <person name="Yan P."/>
            <person name="Huang S."/>
            <person name="Fei Z."/>
            <person name="Lin K."/>
        </authorList>
    </citation>
    <scope>NUCLEOTIDE SEQUENCE [LARGE SCALE GENOMIC DNA]</scope>
    <source>
        <strain evidence="2">cv. 9930</strain>
    </source>
</reference>
<accession>A0A0A0L7S0</accession>
<reference evidence="1 2" key="2">
    <citation type="journal article" date="2009" name="PLoS ONE">
        <title>An integrated genetic and cytogenetic map of the cucumber genome.</title>
        <authorList>
            <person name="Ren Y."/>
            <person name="Zhang Z."/>
            <person name="Liu J."/>
            <person name="Staub J.E."/>
            <person name="Han Y."/>
            <person name="Cheng Z."/>
            <person name="Li X."/>
            <person name="Lu J."/>
            <person name="Miao H."/>
            <person name="Kang H."/>
            <person name="Xie B."/>
            <person name="Gu X."/>
            <person name="Wang X."/>
            <person name="Du Y."/>
            <person name="Jin W."/>
            <person name="Huang S."/>
        </authorList>
    </citation>
    <scope>NUCLEOTIDE SEQUENCE [LARGE SCALE GENOMIC DNA]</scope>
    <source>
        <strain evidence="2">cv. 9930</strain>
    </source>
</reference>
<gene>
    <name evidence="1" type="ORF">Csa_3G418760</name>
</gene>
<dbReference type="AlphaFoldDB" id="A0A0A0L7S0"/>
<dbReference type="Proteomes" id="UP000029981">
    <property type="component" value="Chromosome 3"/>
</dbReference>
<reference evidence="1 2" key="1">
    <citation type="journal article" date="2009" name="Nat. Genet.">
        <title>The genome of the cucumber, Cucumis sativus L.</title>
        <authorList>
            <person name="Huang S."/>
            <person name="Li R."/>
            <person name="Zhang Z."/>
            <person name="Li L."/>
            <person name="Gu X."/>
            <person name="Fan W."/>
            <person name="Lucas W.J."/>
            <person name="Wang X."/>
            <person name="Xie B."/>
            <person name="Ni P."/>
            <person name="Ren Y."/>
            <person name="Zhu H."/>
            <person name="Li J."/>
            <person name="Lin K."/>
            <person name="Jin W."/>
            <person name="Fei Z."/>
            <person name="Li G."/>
            <person name="Staub J."/>
            <person name="Kilian A."/>
            <person name="van der Vossen E.A."/>
            <person name="Wu Y."/>
            <person name="Guo J."/>
            <person name="He J."/>
            <person name="Jia Z."/>
            <person name="Ren Y."/>
            <person name="Tian G."/>
            <person name="Lu Y."/>
            <person name="Ruan J."/>
            <person name="Qian W."/>
            <person name="Wang M."/>
            <person name="Huang Q."/>
            <person name="Li B."/>
            <person name="Xuan Z."/>
            <person name="Cao J."/>
            <person name="Asan"/>
            <person name="Wu Z."/>
            <person name="Zhang J."/>
            <person name="Cai Q."/>
            <person name="Bai Y."/>
            <person name="Zhao B."/>
            <person name="Han Y."/>
            <person name="Li Y."/>
            <person name="Li X."/>
            <person name="Wang S."/>
            <person name="Shi Q."/>
            <person name="Liu S."/>
            <person name="Cho W.K."/>
            <person name="Kim J.Y."/>
            <person name="Xu Y."/>
            <person name="Heller-Uszynska K."/>
            <person name="Miao H."/>
            <person name="Cheng Z."/>
            <person name="Zhang S."/>
            <person name="Wu J."/>
            <person name="Yang Y."/>
            <person name="Kang H."/>
            <person name="Li M."/>
            <person name="Liang H."/>
            <person name="Ren X."/>
            <person name="Shi Z."/>
            <person name="Wen M."/>
            <person name="Jian M."/>
            <person name="Yang H."/>
            <person name="Zhang G."/>
            <person name="Yang Z."/>
            <person name="Chen R."/>
            <person name="Liu S."/>
            <person name="Li J."/>
            <person name="Ma L."/>
            <person name="Liu H."/>
            <person name="Zhou Y."/>
            <person name="Zhao J."/>
            <person name="Fang X."/>
            <person name="Li G."/>
            <person name="Fang L."/>
            <person name="Li Y."/>
            <person name="Liu D."/>
            <person name="Zheng H."/>
            <person name="Zhang Y."/>
            <person name="Qin N."/>
            <person name="Li Z."/>
            <person name="Yang G."/>
            <person name="Yang S."/>
            <person name="Bolund L."/>
            <person name="Kristiansen K."/>
            <person name="Zheng H."/>
            <person name="Li S."/>
            <person name="Zhang X."/>
            <person name="Yang H."/>
            <person name="Wang J."/>
            <person name="Sun R."/>
            <person name="Zhang B."/>
            <person name="Jiang S."/>
            <person name="Wang J."/>
            <person name="Du Y."/>
            <person name="Li S."/>
        </authorList>
    </citation>
    <scope>NUCLEOTIDE SEQUENCE [LARGE SCALE GENOMIC DNA]</scope>
    <source>
        <strain evidence="2">cv. 9930</strain>
    </source>
</reference>
<keyword evidence="2" id="KW-1185">Reference proteome</keyword>
<protein>
    <submittedName>
        <fullName evidence="1">Uncharacterized protein</fullName>
    </submittedName>
</protein>
<dbReference type="EMBL" id="CM002924">
    <property type="protein sequence ID" value="KGN57985.1"/>
    <property type="molecule type" value="Genomic_DNA"/>
</dbReference>
<evidence type="ECO:0000313" key="2">
    <source>
        <dbReference type="Proteomes" id="UP000029981"/>
    </source>
</evidence>
<reference evidence="1 2" key="3">
    <citation type="journal article" date="2010" name="BMC Genomics">
        <title>Transcriptome sequencing and comparative analysis of cucumber flowers with different sex types.</title>
        <authorList>
            <person name="Guo S."/>
            <person name="Zheng Y."/>
            <person name="Joung J.G."/>
            <person name="Liu S."/>
            <person name="Zhang Z."/>
            <person name="Crasta O.R."/>
            <person name="Sobral B.W."/>
            <person name="Xu Y."/>
            <person name="Huang S."/>
            <person name="Fei Z."/>
        </authorList>
    </citation>
    <scope>NUCLEOTIDE SEQUENCE [LARGE SCALE GENOMIC DNA]</scope>
    <source>
        <strain evidence="2">cv. 9930</strain>
    </source>
</reference>
<dbReference type="Gramene" id="KGN57985">
    <property type="protein sequence ID" value="KGN57985"/>
    <property type="gene ID" value="Csa_3G418760"/>
</dbReference>
<evidence type="ECO:0000313" key="1">
    <source>
        <dbReference type="EMBL" id="KGN57985.1"/>
    </source>
</evidence>
<name>A0A0A0L7S0_CUCSA</name>
<sequence length="221" mass="26250">MASLLALVEERKKAREEEKNRLNLRGLQKRFKRKRKMWHMTFLNLNSRCIALRPQEKKEMRLKEQEELLNKVDKVTLFVKKGKAKRTQSEEICEELEKKLEDLSPVEDEVEEDLRLGDENAPLFIEYVSKNFKIENGFFPFKDNLPTLLRAPIRAFKWEIFFDEKRAFTGKTTSSYRKSNTTSLQSTRRALREWNSPSLNLLETPQPCVLLELLQRELHAH</sequence>
<proteinExistence type="predicted"/>